<evidence type="ECO:0000313" key="4">
    <source>
        <dbReference type="Proteomes" id="UP000015101"/>
    </source>
</evidence>
<accession>T1EVG6</accession>
<dbReference type="PANTHER" id="PTHR37487:SF3">
    <property type="entry name" value="CLEAVAGE_POLYADENYLATION SPECIFICITY FACTOR A SUBUNIT N-TERMINAL DOMAIN-CONTAINING PROTEIN"/>
    <property type="match status" value="1"/>
</dbReference>
<organism evidence="3 4">
    <name type="scientific">Helobdella robusta</name>
    <name type="common">Californian leech</name>
    <dbReference type="NCBI Taxonomy" id="6412"/>
    <lineage>
        <taxon>Eukaryota</taxon>
        <taxon>Metazoa</taxon>
        <taxon>Spiralia</taxon>
        <taxon>Lophotrochozoa</taxon>
        <taxon>Annelida</taxon>
        <taxon>Clitellata</taxon>
        <taxon>Hirudinea</taxon>
        <taxon>Rhynchobdellida</taxon>
        <taxon>Glossiphoniidae</taxon>
        <taxon>Helobdella</taxon>
    </lineage>
</organism>
<proteinExistence type="predicted"/>
<reference evidence="2 4" key="2">
    <citation type="journal article" date="2013" name="Nature">
        <title>Insights into bilaterian evolution from three spiralian genomes.</title>
        <authorList>
            <person name="Simakov O."/>
            <person name="Marletaz F."/>
            <person name="Cho S.J."/>
            <person name="Edsinger-Gonzales E."/>
            <person name="Havlak P."/>
            <person name="Hellsten U."/>
            <person name="Kuo D.H."/>
            <person name="Larsson T."/>
            <person name="Lv J."/>
            <person name="Arendt D."/>
            <person name="Savage R."/>
            <person name="Osoegawa K."/>
            <person name="de Jong P."/>
            <person name="Grimwood J."/>
            <person name="Chapman J.A."/>
            <person name="Shapiro H."/>
            <person name="Aerts A."/>
            <person name="Otillar R.P."/>
            <person name="Terry A.Y."/>
            <person name="Boore J.L."/>
            <person name="Grigoriev I.V."/>
            <person name="Lindberg D.R."/>
            <person name="Seaver E.C."/>
            <person name="Weisblat D.A."/>
            <person name="Putnam N.H."/>
            <person name="Rokhsar D.S."/>
        </authorList>
    </citation>
    <scope>NUCLEOTIDE SEQUENCE</scope>
</reference>
<dbReference type="CTD" id="20200566"/>
<dbReference type="GeneID" id="20200566"/>
<dbReference type="PANTHER" id="PTHR37487">
    <property type="entry name" value="CHROMOSOME 1, WHOLE GENOME SHOTGUN SEQUENCE"/>
    <property type="match status" value="1"/>
</dbReference>
<name>T1EVG6_HELRO</name>
<feature type="region of interest" description="Disordered" evidence="1">
    <location>
        <begin position="35"/>
        <end position="62"/>
    </location>
</feature>
<reference evidence="3" key="3">
    <citation type="submission" date="2015-06" db="UniProtKB">
        <authorList>
            <consortium name="EnsemblMetazoa"/>
        </authorList>
    </citation>
    <scope>IDENTIFICATION</scope>
</reference>
<sequence length="314" mass="35091">MDNVSLVGRKEFLWQARYVKHTSECRGRILDAYFPSSSSSSTTASSSSSSSSSTSSSSSSSSFPFAYIANGSDSHLYKLDLHRRKYVKKISLVHPCRVSSVVFIGVAGKVVLMCAAEKKVKLRNHTDDEDEEEDGYVNGDDPRHLKSNCIMLDIMTDSSEVCAFRGGLYVSQDNKHVVSYDSDENYIDVFAQQIDGSLKYLHGKHLIQDKINEVLLLDRLAGPEMVALSSAEGSLLFVQLENLNFETIEAIGLGEEASAKTRRRRLIRDSKQESDYLAVDSSNMLTVIDVQRRTAHCQIIKRHTTNYIIAHVNY</sequence>
<evidence type="ECO:0000256" key="1">
    <source>
        <dbReference type="SAM" id="MobiDB-lite"/>
    </source>
</evidence>
<dbReference type="STRING" id="6412.T1EVG6"/>
<gene>
    <name evidence="3" type="primary">20200566</name>
    <name evidence="2" type="ORF">HELRODRAFT_164470</name>
</gene>
<evidence type="ECO:0000313" key="3">
    <source>
        <dbReference type="EnsemblMetazoa" id="HelroP164470"/>
    </source>
</evidence>
<dbReference type="RefSeq" id="XP_009027651.1">
    <property type="nucleotide sequence ID" value="XM_009029403.1"/>
</dbReference>
<dbReference type="KEGG" id="hro:HELRODRAFT_164470"/>
<dbReference type="Proteomes" id="UP000015101">
    <property type="component" value="Unassembled WGS sequence"/>
</dbReference>
<dbReference type="AlphaFoldDB" id="T1EVG6"/>
<keyword evidence="4" id="KW-1185">Reference proteome</keyword>
<dbReference type="HOGENOM" id="CLU_886458_0_0_1"/>
<reference evidence="4" key="1">
    <citation type="submission" date="2012-12" db="EMBL/GenBank/DDBJ databases">
        <authorList>
            <person name="Hellsten U."/>
            <person name="Grimwood J."/>
            <person name="Chapman J.A."/>
            <person name="Shapiro H."/>
            <person name="Aerts A."/>
            <person name="Otillar R.P."/>
            <person name="Terry A.Y."/>
            <person name="Boore J.L."/>
            <person name="Simakov O."/>
            <person name="Marletaz F."/>
            <person name="Cho S.-J."/>
            <person name="Edsinger-Gonzales E."/>
            <person name="Havlak P."/>
            <person name="Kuo D.-H."/>
            <person name="Larsson T."/>
            <person name="Lv J."/>
            <person name="Arendt D."/>
            <person name="Savage R."/>
            <person name="Osoegawa K."/>
            <person name="de Jong P."/>
            <person name="Lindberg D.R."/>
            <person name="Seaver E.C."/>
            <person name="Weisblat D.A."/>
            <person name="Putnam N.H."/>
            <person name="Grigoriev I.V."/>
            <person name="Rokhsar D.S."/>
        </authorList>
    </citation>
    <scope>NUCLEOTIDE SEQUENCE</scope>
</reference>
<dbReference type="InParanoid" id="T1EVG6"/>
<evidence type="ECO:0000313" key="2">
    <source>
        <dbReference type="EMBL" id="ESN94605.1"/>
    </source>
</evidence>
<evidence type="ECO:0008006" key="5">
    <source>
        <dbReference type="Google" id="ProtNLM"/>
    </source>
</evidence>
<dbReference type="EMBL" id="KB097571">
    <property type="protein sequence ID" value="ESN94605.1"/>
    <property type="molecule type" value="Genomic_DNA"/>
</dbReference>
<feature type="compositionally biased region" description="Low complexity" evidence="1">
    <location>
        <begin position="36"/>
        <end position="62"/>
    </location>
</feature>
<dbReference type="EnsemblMetazoa" id="HelroT164470">
    <property type="protein sequence ID" value="HelroP164470"/>
    <property type="gene ID" value="HelroG164470"/>
</dbReference>
<dbReference type="EMBL" id="AMQM01001670">
    <property type="status" value="NOT_ANNOTATED_CDS"/>
    <property type="molecule type" value="Genomic_DNA"/>
</dbReference>
<protein>
    <recommendedName>
        <fullName evidence="5">Cleavage/polyadenylation specificity factor A subunit N-terminal domain-containing protein</fullName>
    </recommendedName>
</protein>